<evidence type="ECO:0000313" key="2">
    <source>
        <dbReference type="EMBL" id="SFB12261.1"/>
    </source>
</evidence>
<dbReference type="Proteomes" id="UP000198838">
    <property type="component" value="Unassembled WGS sequence"/>
</dbReference>
<evidence type="ECO:0000313" key="3">
    <source>
        <dbReference type="Proteomes" id="UP000198838"/>
    </source>
</evidence>
<dbReference type="EMBL" id="FOJY01000004">
    <property type="protein sequence ID" value="SFA90676.1"/>
    <property type="molecule type" value="Genomic_DNA"/>
</dbReference>
<proteinExistence type="predicted"/>
<keyword evidence="3" id="KW-1185">Reference proteome</keyword>
<evidence type="ECO:0000313" key="1">
    <source>
        <dbReference type="EMBL" id="SFA90676.1"/>
    </source>
</evidence>
<organism evidence="1 3">
    <name type="scientific">Acetitomaculum ruminis DSM 5522</name>
    <dbReference type="NCBI Taxonomy" id="1120918"/>
    <lineage>
        <taxon>Bacteria</taxon>
        <taxon>Bacillati</taxon>
        <taxon>Bacillota</taxon>
        <taxon>Clostridia</taxon>
        <taxon>Lachnospirales</taxon>
        <taxon>Lachnospiraceae</taxon>
        <taxon>Acetitomaculum</taxon>
    </lineage>
</organism>
<feature type="non-terminal residue" evidence="1">
    <location>
        <position position="1"/>
    </location>
</feature>
<protein>
    <submittedName>
        <fullName evidence="1">Uncharacterized protein</fullName>
    </submittedName>
</protein>
<accession>A0A1I0WRR1</accession>
<reference evidence="1 3" key="1">
    <citation type="submission" date="2016-10" db="EMBL/GenBank/DDBJ databases">
        <authorList>
            <person name="de Groot N.N."/>
        </authorList>
    </citation>
    <scope>NUCLEOTIDE SEQUENCE [LARGE SCALE GENOMIC DNA]</scope>
    <source>
        <strain evidence="1 3">DSM 5522</strain>
    </source>
</reference>
<name>A0A1I0WRR1_9FIRM</name>
<dbReference type="EMBL" id="FOJY01000010">
    <property type="protein sequence ID" value="SFB12261.1"/>
    <property type="molecule type" value="Genomic_DNA"/>
</dbReference>
<sequence length="32" mass="3998">HEEQYRRNQWMALSQNTYEYMETMEEAQDKGT</sequence>
<gene>
    <name evidence="1" type="ORF">SAMN05216249_104196</name>
    <name evidence="2" type="ORF">SAMN05216249_1101</name>
</gene>
<dbReference type="AlphaFoldDB" id="A0A1I0WRR1"/>